<comment type="function">
    <text evidence="6">Forms an intersubunit bridge (bridge B4) with the 23S rRNA of the 50S subunit in the ribosome.</text>
</comment>
<dbReference type="EMBL" id="JQAT01000001">
    <property type="protein sequence ID" value="KRN29402.1"/>
    <property type="molecule type" value="Genomic_DNA"/>
</dbReference>
<dbReference type="Gene3D" id="6.10.250.3130">
    <property type="match status" value="1"/>
</dbReference>
<keyword evidence="4 6" id="KW-0687">Ribonucleoprotein</keyword>
<dbReference type="GO" id="GO:0022627">
    <property type="term" value="C:cytosolic small ribosomal subunit"/>
    <property type="evidence" value="ECO:0007669"/>
    <property type="project" value="TreeGrafter"/>
</dbReference>
<dbReference type="InterPro" id="IPR005290">
    <property type="entry name" value="Ribosomal_uS15_bac-type"/>
</dbReference>
<dbReference type="PANTHER" id="PTHR23321:SF26">
    <property type="entry name" value="SMALL RIBOSOMAL SUBUNIT PROTEIN US15M"/>
    <property type="match status" value="1"/>
</dbReference>
<evidence type="ECO:0000256" key="3">
    <source>
        <dbReference type="ARBA" id="ARBA00022980"/>
    </source>
</evidence>
<comment type="function">
    <text evidence="6">One of the primary rRNA binding proteins, it binds directly to 16S rRNA where it helps nucleate assembly of the platform of the 30S subunit by binding and bridging several RNA helices of the 16S rRNA.</text>
</comment>
<dbReference type="InterPro" id="IPR000589">
    <property type="entry name" value="Ribosomal_uS15"/>
</dbReference>
<keyword evidence="3 6" id="KW-0689">Ribosomal protein</keyword>
<dbReference type="Gene3D" id="1.10.287.10">
    <property type="entry name" value="S15/NS1, RNA-binding"/>
    <property type="match status" value="1"/>
</dbReference>
<dbReference type="EMBL" id="JQAZ01000001">
    <property type="protein sequence ID" value="KRN34069.1"/>
    <property type="molecule type" value="Genomic_DNA"/>
</dbReference>
<accession>A0A0R2FVW2</accession>
<proteinExistence type="inferred from homology"/>
<dbReference type="AlphaFoldDB" id="A0A0R2FVW2"/>
<evidence type="ECO:0000256" key="6">
    <source>
        <dbReference type="HAMAP-Rule" id="MF_01343"/>
    </source>
</evidence>
<dbReference type="GO" id="GO:0006412">
    <property type="term" value="P:translation"/>
    <property type="evidence" value="ECO:0007669"/>
    <property type="project" value="UniProtKB-UniRule"/>
</dbReference>
<keyword evidence="10" id="KW-1185">Reference proteome</keyword>
<dbReference type="FunFam" id="1.10.287.10:FF:000002">
    <property type="entry name" value="30S ribosomal protein S15"/>
    <property type="match status" value="1"/>
</dbReference>
<dbReference type="InterPro" id="IPR009068">
    <property type="entry name" value="uS15_NS1_RNA-bd_sf"/>
</dbReference>
<dbReference type="GO" id="GO:0003735">
    <property type="term" value="F:structural constituent of ribosome"/>
    <property type="evidence" value="ECO:0007669"/>
    <property type="project" value="InterPro"/>
</dbReference>
<evidence type="ECO:0000256" key="5">
    <source>
        <dbReference type="ARBA" id="ARBA00064542"/>
    </source>
</evidence>
<evidence type="ECO:0000256" key="2">
    <source>
        <dbReference type="ARBA" id="ARBA00022884"/>
    </source>
</evidence>
<dbReference type="Pfam" id="PF00312">
    <property type="entry name" value="Ribosomal_S15"/>
    <property type="match status" value="1"/>
</dbReference>
<gene>
    <name evidence="6" type="primary">rpsO</name>
    <name evidence="8" type="ORF">IV38_GL000286</name>
    <name evidence="9" type="ORF">IV40_GL000383</name>
</gene>
<dbReference type="PATRIC" id="fig|81857.3.peg.292"/>
<protein>
    <recommendedName>
        <fullName evidence="6">Small ribosomal subunit protein uS15</fullName>
    </recommendedName>
</protein>
<dbReference type="GO" id="GO:0019843">
    <property type="term" value="F:rRNA binding"/>
    <property type="evidence" value="ECO:0007669"/>
    <property type="project" value="UniProtKB-UniRule"/>
</dbReference>
<dbReference type="STRING" id="81857.IV38_GL000286"/>
<dbReference type="SUPFAM" id="SSF47060">
    <property type="entry name" value="S15/NS1 RNA-binding domain"/>
    <property type="match status" value="1"/>
</dbReference>
<dbReference type="CDD" id="cd00353">
    <property type="entry name" value="Ribosomal_S15p_S13e"/>
    <property type="match status" value="1"/>
</dbReference>
<dbReference type="NCBIfam" id="TIGR00952">
    <property type="entry name" value="S15_bact"/>
    <property type="match status" value="1"/>
</dbReference>
<dbReference type="Proteomes" id="UP000051645">
    <property type="component" value="Unassembled WGS sequence"/>
</dbReference>
<comment type="subunit">
    <text evidence="5 6">Part of the 30S ribosomal subunit. Forms a bridge to the 50S subunit in the 70S ribosome, contacting the 23S rRNA.</text>
</comment>
<reference evidence="10 11" key="1">
    <citation type="journal article" date="2015" name="Genome Announc.">
        <title>Expanding the biotechnology potential of lactobacilli through comparative genomics of 213 strains and associated genera.</title>
        <authorList>
            <person name="Sun Z."/>
            <person name="Harris H.M."/>
            <person name="McCann A."/>
            <person name="Guo C."/>
            <person name="Argimon S."/>
            <person name="Zhang W."/>
            <person name="Yang X."/>
            <person name="Jeffery I.B."/>
            <person name="Cooney J.C."/>
            <person name="Kagawa T.F."/>
            <person name="Liu W."/>
            <person name="Song Y."/>
            <person name="Salvetti E."/>
            <person name="Wrobel A."/>
            <person name="Rasinkangas P."/>
            <person name="Parkhill J."/>
            <person name="Rea M.C."/>
            <person name="O'Sullivan O."/>
            <person name="Ritari J."/>
            <person name="Douillard F.P."/>
            <person name="Paul Ross R."/>
            <person name="Yang R."/>
            <person name="Briner A.E."/>
            <person name="Felis G.E."/>
            <person name="de Vos W.M."/>
            <person name="Barrangou R."/>
            <person name="Klaenhammer T.R."/>
            <person name="Caufield P.W."/>
            <person name="Cui Y."/>
            <person name="Zhang H."/>
            <person name="O'Toole P.W."/>
        </authorList>
    </citation>
    <scope>NUCLEOTIDE SEQUENCE [LARGE SCALE GENOMIC DNA]</scope>
    <source>
        <strain evidence="8 11">ATCC BAA-66</strain>
        <strain evidence="9 10">DSM 13344</strain>
    </source>
</reference>
<evidence type="ECO:0000313" key="8">
    <source>
        <dbReference type="EMBL" id="KRN29402.1"/>
    </source>
</evidence>
<organism evidence="8 11">
    <name type="scientific">Lactobacillus selangorensis</name>
    <dbReference type="NCBI Taxonomy" id="81857"/>
    <lineage>
        <taxon>Bacteria</taxon>
        <taxon>Bacillati</taxon>
        <taxon>Bacillota</taxon>
        <taxon>Bacilli</taxon>
        <taxon>Lactobacillales</taxon>
        <taxon>Lactobacillaceae</taxon>
        <taxon>Lactobacillus</taxon>
    </lineage>
</organism>
<sequence length="93" mass="10812">MEIHMAISQTEKNDIIKKFARHEGDTGSPEVQIAVLTADINALNEHLRANKKDHHSYVGQMKKIGHRRNLLRYLRNKDVQRYQALIQALGLRR</sequence>
<keyword evidence="1 6" id="KW-0699">rRNA-binding</keyword>
<dbReference type="PANTHER" id="PTHR23321">
    <property type="entry name" value="RIBOSOMAL PROTEIN S15, BACTERIAL AND ORGANELLAR"/>
    <property type="match status" value="1"/>
</dbReference>
<evidence type="ECO:0000256" key="4">
    <source>
        <dbReference type="ARBA" id="ARBA00023274"/>
    </source>
</evidence>
<name>A0A0R2FVW2_9LACO</name>
<dbReference type="HAMAP" id="MF_01343_B">
    <property type="entry name" value="Ribosomal_uS15_B"/>
    <property type="match status" value="1"/>
</dbReference>
<evidence type="ECO:0000313" key="9">
    <source>
        <dbReference type="EMBL" id="KRN34069.1"/>
    </source>
</evidence>
<dbReference type="Proteomes" id="UP000051751">
    <property type="component" value="Unassembled WGS sequence"/>
</dbReference>
<keyword evidence="2 6" id="KW-0694">RNA-binding</keyword>
<evidence type="ECO:0000256" key="7">
    <source>
        <dbReference type="RuleBase" id="RU003919"/>
    </source>
</evidence>
<evidence type="ECO:0000313" key="10">
    <source>
        <dbReference type="Proteomes" id="UP000051645"/>
    </source>
</evidence>
<dbReference type="SMART" id="SM01387">
    <property type="entry name" value="Ribosomal_S15"/>
    <property type="match status" value="1"/>
</dbReference>
<comment type="caution">
    <text evidence="8">The sequence shown here is derived from an EMBL/GenBank/DDBJ whole genome shotgun (WGS) entry which is preliminary data.</text>
</comment>
<comment type="similarity">
    <text evidence="6 7">Belongs to the universal ribosomal protein uS15 family.</text>
</comment>
<evidence type="ECO:0000256" key="1">
    <source>
        <dbReference type="ARBA" id="ARBA00022730"/>
    </source>
</evidence>
<evidence type="ECO:0000313" key="11">
    <source>
        <dbReference type="Proteomes" id="UP000051751"/>
    </source>
</evidence>